<reference evidence="1" key="1">
    <citation type="submission" date="2022-04" db="EMBL/GenBank/DDBJ databases">
        <title>Genome of the entomopathogenic fungus Entomophthora muscae.</title>
        <authorList>
            <person name="Elya C."/>
            <person name="Lovett B.R."/>
            <person name="Lee E."/>
            <person name="Macias A.M."/>
            <person name="Hajek A.E."/>
            <person name="De Bivort B.L."/>
            <person name="Kasson M.T."/>
            <person name="De Fine Licht H.H."/>
            <person name="Stajich J.E."/>
        </authorList>
    </citation>
    <scope>NUCLEOTIDE SEQUENCE</scope>
    <source>
        <strain evidence="1">Berkeley</strain>
    </source>
</reference>
<dbReference type="EMBL" id="QTSX02000024">
    <property type="protein sequence ID" value="KAJ9089932.1"/>
    <property type="molecule type" value="Genomic_DNA"/>
</dbReference>
<keyword evidence="2" id="KW-1185">Reference proteome</keyword>
<proteinExistence type="predicted"/>
<protein>
    <submittedName>
        <fullName evidence="1">Uncharacterized protein</fullName>
    </submittedName>
</protein>
<dbReference type="Proteomes" id="UP001165960">
    <property type="component" value="Unassembled WGS sequence"/>
</dbReference>
<comment type="caution">
    <text evidence="1">The sequence shown here is derived from an EMBL/GenBank/DDBJ whole genome shotgun (WGS) entry which is preliminary data.</text>
</comment>
<evidence type="ECO:0000313" key="1">
    <source>
        <dbReference type="EMBL" id="KAJ9089932.1"/>
    </source>
</evidence>
<name>A0ACC2USQ3_9FUNG</name>
<evidence type="ECO:0000313" key="2">
    <source>
        <dbReference type="Proteomes" id="UP001165960"/>
    </source>
</evidence>
<organism evidence="1 2">
    <name type="scientific">Entomophthora muscae</name>
    <dbReference type="NCBI Taxonomy" id="34485"/>
    <lineage>
        <taxon>Eukaryota</taxon>
        <taxon>Fungi</taxon>
        <taxon>Fungi incertae sedis</taxon>
        <taxon>Zoopagomycota</taxon>
        <taxon>Entomophthoromycotina</taxon>
        <taxon>Entomophthoromycetes</taxon>
        <taxon>Entomophthorales</taxon>
        <taxon>Entomophthoraceae</taxon>
        <taxon>Entomophthora</taxon>
    </lineage>
</organism>
<gene>
    <name evidence="1" type="ORF">DSO57_1008031</name>
</gene>
<accession>A0ACC2USQ3</accession>
<sequence>MAIDNDSLAAILGLNGISGTCGLLVVLMVLGFAKKQHAIVQRVSLRLQTGIAFIDFIKHFLFFLSHKGDDSFLCSLYGFLTMVLEQMYLFLNIAIALNLHLIVVADYSPEARWELFYWLVPFVVTMGLNVPLLTLRIFGKSNSETCMIKNGIRLNDTLEMLYYNIPTLLTIIYCITIAILVCIRLRKNSAILRKLPASLDPKSAAERDEAITCIRGVILRSIIYPIACFLTNVGIIFHIMYDYFHDQPDPTLRIWAALGYSSAGILNLIAFLSDPLVHKNITILSPTAKKIDSPLHFSSSKPNPSITKVDPLSDDTEVLLQALISYT</sequence>